<dbReference type="InterPro" id="IPR030855">
    <property type="entry name" value="Bifunct_BirA"/>
</dbReference>
<keyword evidence="12" id="KW-1185">Reference proteome</keyword>
<dbReference type="GO" id="GO:0006355">
    <property type="term" value="P:regulation of DNA-templated transcription"/>
    <property type="evidence" value="ECO:0007669"/>
    <property type="project" value="UniProtKB-UniRule"/>
</dbReference>
<dbReference type="PROSITE" id="PS51733">
    <property type="entry name" value="BPL_LPL_CATALYTIC"/>
    <property type="match status" value="1"/>
</dbReference>
<keyword evidence="3 9" id="KW-0547">Nucleotide-binding</keyword>
<dbReference type="STRING" id="1441095.AM592_07130"/>
<dbReference type="PANTHER" id="PTHR12835">
    <property type="entry name" value="BIOTIN PROTEIN LIGASE"/>
    <property type="match status" value="1"/>
</dbReference>
<evidence type="ECO:0000256" key="8">
    <source>
        <dbReference type="ARBA" id="ARBA00023267"/>
    </source>
</evidence>
<dbReference type="PANTHER" id="PTHR12835:SF5">
    <property type="entry name" value="BIOTIN--PROTEIN LIGASE"/>
    <property type="match status" value="1"/>
</dbReference>
<keyword evidence="8 9" id="KW-0092">Biotin</keyword>
<dbReference type="Proteomes" id="UP000067625">
    <property type="component" value="Chromosome"/>
</dbReference>
<organism evidence="11 12">
    <name type="scientific">Bacillus gobiensis</name>
    <dbReference type="NCBI Taxonomy" id="1441095"/>
    <lineage>
        <taxon>Bacteria</taxon>
        <taxon>Bacillati</taxon>
        <taxon>Bacillota</taxon>
        <taxon>Bacilli</taxon>
        <taxon>Bacillales</taxon>
        <taxon>Bacillaceae</taxon>
        <taxon>Bacillus</taxon>
    </lineage>
</organism>
<keyword evidence="1 9" id="KW-0678">Repressor</keyword>
<feature type="binding site" evidence="9">
    <location>
        <position position="118"/>
    </location>
    <ligand>
        <name>biotin</name>
        <dbReference type="ChEBI" id="CHEBI:57586"/>
    </ligand>
</feature>
<dbReference type="InterPro" id="IPR045864">
    <property type="entry name" value="aa-tRNA-synth_II/BPL/LPL"/>
</dbReference>
<dbReference type="SUPFAM" id="SSF46785">
    <property type="entry name" value="Winged helix' DNA-binding domain"/>
    <property type="match status" value="1"/>
</dbReference>
<dbReference type="InterPro" id="IPR004143">
    <property type="entry name" value="BPL_LPL_catalytic"/>
</dbReference>
<dbReference type="EMBL" id="CP012600">
    <property type="protein sequence ID" value="ALC81392.1"/>
    <property type="molecule type" value="Genomic_DNA"/>
</dbReference>
<dbReference type="GO" id="GO:0005524">
    <property type="term" value="F:ATP binding"/>
    <property type="evidence" value="ECO:0007669"/>
    <property type="project" value="UniProtKB-UniRule"/>
</dbReference>
<evidence type="ECO:0000256" key="5">
    <source>
        <dbReference type="ARBA" id="ARBA00023015"/>
    </source>
</evidence>
<sequence length="328" mass="36159">MQSGIRNSLLALFSKAGNDYVSGQKISEELGCSRTAVWKHVESLRSEGYELEAVRRLGYRIVAKPDKISENEIRLGLDTNILGREIHYRDVLPSTNIKALQLAAEGAVEGTLVVTDEQTSGRGRMNRTWHSPSGKGVWMSLILTPDIPVAKTPQLTLLTAVAVAQALEEVSSLQMQIKWPNDILCNGKKIVGILTELQAEADRVSSVIVGIGINVNQSQSDFPTEIQSIASSLSIEQKTMFDRARIIQTILKKFEERYLEFLSDGFKSIKPIWESYAAIQGKEITARTLQGLISGKSLGIDDEGVLLLVTKEGDIKKIYSADIDLRTS</sequence>
<keyword evidence="5 9" id="KW-0805">Transcription regulation</keyword>
<name>A0A0M3R9G4_9BACI</name>
<evidence type="ECO:0000256" key="6">
    <source>
        <dbReference type="ARBA" id="ARBA00023125"/>
    </source>
</evidence>
<dbReference type="SUPFAM" id="SSF55681">
    <property type="entry name" value="Class II aaRS and biotin synthetases"/>
    <property type="match status" value="1"/>
</dbReference>
<evidence type="ECO:0000256" key="4">
    <source>
        <dbReference type="ARBA" id="ARBA00022840"/>
    </source>
</evidence>
<evidence type="ECO:0000256" key="1">
    <source>
        <dbReference type="ARBA" id="ARBA00022491"/>
    </source>
</evidence>
<dbReference type="PATRIC" id="fig|1441095.3.peg.1576"/>
<evidence type="ECO:0000313" key="11">
    <source>
        <dbReference type="EMBL" id="ALC81392.1"/>
    </source>
</evidence>
<evidence type="ECO:0000256" key="3">
    <source>
        <dbReference type="ARBA" id="ARBA00022741"/>
    </source>
</evidence>
<dbReference type="GO" id="GO:0003677">
    <property type="term" value="F:DNA binding"/>
    <property type="evidence" value="ECO:0007669"/>
    <property type="project" value="UniProtKB-UniRule"/>
</dbReference>
<dbReference type="InterPro" id="IPR013196">
    <property type="entry name" value="HTH_11"/>
</dbReference>
<feature type="binding site" evidence="9">
    <location>
        <position position="189"/>
    </location>
    <ligand>
        <name>biotin</name>
        <dbReference type="ChEBI" id="CHEBI:57586"/>
    </ligand>
</feature>
<dbReference type="Gene3D" id="2.30.30.100">
    <property type="match status" value="1"/>
</dbReference>
<evidence type="ECO:0000256" key="9">
    <source>
        <dbReference type="HAMAP-Rule" id="MF_00978"/>
    </source>
</evidence>
<dbReference type="GO" id="GO:0005737">
    <property type="term" value="C:cytoplasm"/>
    <property type="evidence" value="ECO:0007669"/>
    <property type="project" value="TreeGrafter"/>
</dbReference>
<feature type="DNA-binding region" description="H-T-H motif" evidence="9">
    <location>
        <begin position="23"/>
        <end position="42"/>
    </location>
</feature>
<dbReference type="InterPro" id="IPR004408">
    <property type="entry name" value="Biotin_CoA_COase_ligase"/>
</dbReference>
<feature type="domain" description="BPL/LPL catalytic" evidence="10">
    <location>
        <begin position="76"/>
        <end position="262"/>
    </location>
</feature>
<reference evidence="12" key="1">
    <citation type="submission" date="2015-08" db="EMBL/GenBank/DDBJ databases">
        <title>Genome sequencing project for genomic taxonomy and phylogenomics of Bacillus-like bacteria.</title>
        <authorList>
            <person name="Liu B."/>
            <person name="Wang J."/>
            <person name="Zhu Y."/>
            <person name="Liu G."/>
            <person name="Chen Q."/>
            <person name="Chen Z."/>
            <person name="Lan J."/>
            <person name="Che J."/>
            <person name="Ge C."/>
            <person name="Shi H."/>
            <person name="Pan Z."/>
            <person name="Liu X."/>
        </authorList>
    </citation>
    <scope>NUCLEOTIDE SEQUENCE [LARGE SCALE GENOMIC DNA]</scope>
    <source>
        <strain evidence="12">FJAT-4402</strain>
    </source>
</reference>
<gene>
    <name evidence="9" type="primary">birA</name>
    <name evidence="11" type="ORF">AM592_07130</name>
</gene>
<dbReference type="HAMAP" id="MF_00978">
    <property type="entry name" value="Bifunct_BirA"/>
    <property type="match status" value="1"/>
</dbReference>
<dbReference type="Pfam" id="PF08279">
    <property type="entry name" value="HTH_11"/>
    <property type="match status" value="1"/>
</dbReference>
<dbReference type="GO" id="GO:0004077">
    <property type="term" value="F:biotin--[biotin carboxyl-carrier protein] ligase activity"/>
    <property type="evidence" value="ECO:0007669"/>
    <property type="project" value="UniProtKB-UniRule"/>
</dbReference>
<proteinExistence type="inferred from homology"/>
<dbReference type="EC" id="6.3.4.15" evidence="9"/>
<comment type="similarity">
    <text evidence="9">Belongs to the biotin--protein ligase family.</text>
</comment>
<evidence type="ECO:0000259" key="10">
    <source>
        <dbReference type="PROSITE" id="PS51733"/>
    </source>
</evidence>
<dbReference type="NCBIfam" id="TIGR00121">
    <property type="entry name" value="birA_ligase"/>
    <property type="match status" value="1"/>
</dbReference>
<keyword evidence="7 9" id="KW-0804">Transcription</keyword>
<dbReference type="GO" id="GO:0016740">
    <property type="term" value="F:transferase activity"/>
    <property type="evidence" value="ECO:0007669"/>
    <property type="project" value="UniProtKB-ARBA"/>
</dbReference>
<dbReference type="OrthoDB" id="9807064at2"/>
<feature type="binding site" evidence="9">
    <location>
        <begin position="122"/>
        <end position="124"/>
    </location>
    <ligand>
        <name>biotin</name>
        <dbReference type="ChEBI" id="CHEBI:57586"/>
    </ligand>
</feature>
<keyword evidence="6 9" id="KW-0238">DNA-binding</keyword>
<dbReference type="InterPro" id="IPR036390">
    <property type="entry name" value="WH_DNA-bd_sf"/>
</dbReference>
<dbReference type="AlphaFoldDB" id="A0A0M3R9G4"/>
<evidence type="ECO:0000313" key="12">
    <source>
        <dbReference type="Proteomes" id="UP000067625"/>
    </source>
</evidence>
<dbReference type="SUPFAM" id="SSF50037">
    <property type="entry name" value="C-terminal domain of transcriptional repressors"/>
    <property type="match status" value="1"/>
</dbReference>
<evidence type="ECO:0000256" key="7">
    <source>
        <dbReference type="ARBA" id="ARBA00023163"/>
    </source>
</evidence>
<protein>
    <recommendedName>
        <fullName evidence="9">Bifunctional ligase/repressor BirA</fullName>
    </recommendedName>
    <alternativeName>
        <fullName evidence="9">Biotin--[acetyl-CoA-carboxylase] ligase</fullName>
        <ecNumber evidence="9">6.3.4.15</ecNumber>
    </alternativeName>
    <alternativeName>
        <fullName evidence="9">Biotin--protein ligase</fullName>
    </alternativeName>
    <alternativeName>
        <fullName evidence="9">Biotin-[acetyl-CoA carboxylase] synthetase</fullName>
    </alternativeName>
</protein>
<dbReference type="Pfam" id="PF03099">
    <property type="entry name" value="BPL_LplA_LipB"/>
    <property type="match status" value="1"/>
</dbReference>
<dbReference type="InterPro" id="IPR036388">
    <property type="entry name" value="WH-like_DNA-bd_sf"/>
</dbReference>
<accession>A0A0M3R9G4</accession>
<comment type="function">
    <text evidence="9">Acts both as a biotin--[acetyl-CoA-carboxylase] ligase and a repressor.</text>
</comment>
<evidence type="ECO:0000256" key="2">
    <source>
        <dbReference type="ARBA" id="ARBA00022598"/>
    </source>
</evidence>
<feature type="binding site" evidence="9">
    <location>
        <begin position="94"/>
        <end position="96"/>
    </location>
    <ligand>
        <name>biotin</name>
        <dbReference type="ChEBI" id="CHEBI:57586"/>
    </ligand>
</feature>
<dbReference type="Gene3D" id="3.30.930.10">
    <property type="entry name" value="Bira Bifunctional Protein, Domain 2"/>
    <property type="match status" value="1"/>
</dbReference>
<comment type="catalytic activity">
    <reaction evidence="9">
        <text>biotin + L-lysyl-[protein] + ATP = N(6)-biotinyl-L-lysyl-[protein] + AMP + diphosphate + H(+)</text>
        <dbReference type="Rhea" id="RHEA:11756"/>
        <dbReference type="Rhea" id="RHEA-COMP:9752"/>
        <dbReference type="Rhea" id="RHEA-COMP:10505"/>
        <dbReference type="ChEBI" id="CHEBI:15378"/>
        <dbReference type="ChEBI" id="CHEBI:29969"/>
        <dbReference type="ChEBI" id="CHEBI:30616"/>
        <dbReference type="ChEBI" id="CHEBI:33019"/>
        <dbReference type="ChEBI" id="CHEBI:57586"/>
        <dbReference type="ChEBI" id="CHEBI:83144"/>
        <dbReference type="ChEBI" id="CHEBI:456215"/>
        <dbReference type="EC" id="6.3.4.15"/>
    </reaction>
</comment>
<dbReference type="InterPro" id="IPR004409">
    <property type="entry name" value="Biotin_operon_repress_HTH"/>
</dbReference>
<dbReference type="CDD" id="cd16442">
    <property type="entry name" value="BPL"/>
    <property type="match status" value="1"/>
</dbReference>
<dbReference type="Pfam" id="PF02237">
    <property type="entry name" value="BPL_C"/>
    <property type="match status" value="1"/>
</dbReference>
<dbReference type="InterPro" id="IPR003142">
    <property type="entry name" value="BPL_C"/>
</dbReference>
<dbReference type="NCBIfam" id="TIGR00122">
    <property type="entry name" value="birA_repr_reg"/>
    <property type="match status" value="1"/>
</dbReference>
<keyword evidence="2 9" id="KW-0436">Ligase</keyword>
<dbReference type="InterPro" id="IPR008988">
    <property type="entry name" value="Transcriptional_repressor_C"/>
</dbReference>
<dbReference type="RefSeq" id="WP_053603150.1">
    <property type="nucleotide sequence ID" value="NZ_CP012600.1"/>
</dbReference>
<keyword evidence="4 9" id="KW-0067">ATP-binding</keyword>
<reference evidence="11 12" key="2">
    <citation type="journal article" date="2016" name="Int. J. Syst. Evol. Microbiol.">
        <title>Bacillus gobiensis sp. nov., isolated from a soil sample.</title>
        <authorList>
            <person name="Liu B."/>
            <person name="Liu G.H."/>
            <person name="Cetin S."/>
            <person name="Schumann P."/>
            <person name="Pan Z.Z."/>
            <person name="Chen Q.Q."/>
        </authorList>
    </citation>
    <scope>NUCLEOTIDE SEQUENCE [LARGE SCALE GENOMIC DNA]</scope>
    <source>
        <strain evidence="11 12">FJAT-4402</strain>
    </source>
</reference>
<dbReference type="GO" id="GO:0009249">
    <property type="term" value="P:protein lipoylation"/>
    <property type="evidence" value="ECO:0007669"/>
    <property type="project" value="UniProtKB-ARBA"/>
</dbReference>
<dbReference type="Gene3D" id="1.10.10.10">
    <property type="entry name" value="Winged helix-like DNA-binding domain superfamily/Winged helix DNA-binding domain"/>
    <property type="match status" value="1"/>
</dbReference>